<evidence type="ECO:0000256" key="2">
    <source>
        <dbReference type="SAM" id="Phobius"/>
    </source>
</evidence>
<feature type="transmembrane region" description="Helical" evidence="2">
    <location>
        <begin position="424"/>
        <end position="451"/>
    </location>
</feature>
<feature type="transmembrane region" description="Helical" evidence="2">
    <location>
        <begin position="164"/>
        <end position="189"/>
    </location>
</feature>
<proteinExistence type="predicted"/>
<keyword evidence="2" id="KW-0812">Transmembrane</keyword>
<evidence type="ECO:0000313" key="5">
    <source>
        <dbReference type="Proteomes" id="UP000094236"/>
    </source>
</evidence>
<dbReference type="GO" id="GO:0016020">
    <property type="term" value="C:membrane"/>
    <property type="evidence" value="ECO:0007669"/>
    <property type="project" value="TreeGrafter"/>
</dbReference>
<organism evidence="4 5">
    <name type="scientific">Pachysolen tannophilus NRRL Y-2460</name>
    <dbReference type="NCBI Taxonomy" id="669874"/>
    <lineage>
        <taxon>Eukaryota</taxon>
        <taxon>Fungi</taxon>
        <taxon>Dikarya</taxon>
        <taxon>Ascomycota</taxon>
        <taxon>Saccharomycotina</taxon>
        <taxon>Pichiomycetes</taxon>
        <taxon>Pachysolenaceae</taxon>
        <taxon>Pachysolen</taxon>
    </lineage>
</organism>
<evidence type="ECO:0000259" key="3">
    <source>
        <dbReference type="Pfam" id="PF12051"/>
    </source>
</evidence>
<protein>
    <recommendedName>
        <fullName evidence="3">DUF3533 domain-containing protein</fullName>
    </recommendedName>
</protein>
<dbReference type="AlphaFoldDB" id="A0A1E4TUC1"/>
<dbReference type="InterPro" id="IPR022703">
    <property type="entry name" value="DUF3533"/>
</dbReference>
<evidence type="ECO:0000256" key="1">
    <source>
        <dbReference type="SAM" id="MobiDB-lite"/>
    </source>
</evidence>
<reference evidence="5" key="1">
    <citation type="submission" date="2016-05" db="EMBL/GenBank/DDBJ databases">
        <title>Comparative genomics of biotechnologically important yeasts.</title>
        <authorList>
            <consortium name="DOE Joint Genome Institute"/>
            <person name="Riley R."/>
            <person name="Haridas S."/>
            <person name="Wolfe K.H."/>
            <person name="Lopes M.R."/>
            <person name="Hittinger C.T."/>
            <person name="Goker M."/>
            <person name="Salamov A."/>
            <person name="Wisecaver J."/>
            <person name="Long T.M."/>
            <person name="Aerts A.L."/>
            <person name="Barry K."/>
            <person name="Choi C."/>
            <person name="Clum A."/>
            <person name="Coughlan A.Y."/>
            <person name="Deshpande S."/>
            <person name="Douglass A.P."/>
            <person name="Hanson S.J."/>
            <person name="Klenk H.-P."/>
            <person name="Labutti K."/>
            <person name="Lapidus A."/>
            <person name="Lindquist E."/>
            <person name="Lipzen A."/>
            <person name="Meier-Kolthoff J.P."/>
            <person name="Ohm R.A."/>
            <person name="Otillar R.P."/>
            <person name="Pangilinan J."/>
            <person name="Peng Y."/>
            <person name="Rokas A."/>
            <person name="Rosa C.A."/>
            <person name="Scheuner C."/>
            <person name="Sibirny A.A."/>
            <person name="Slot J.C."/>
            <person name="Stielow J.B."/>
            <person name="Sun H."/>
            <person name="Kurtzman C.P."/>
            <person name="Blackwell M."/>
            <person name="Grigoriev I.V."/>
            <person name="Jeffries T.W."/>
        </authorList>
    </citation>
    <scope>NUCLEOTIDE SEQUENCE [LARGE SCALE GENOMIC DNA]</scope>
    <source>
        <strain evidence="5">NRRL Y-2460</strain>
    </source>
</reference>
<accession>A0A1E4TUC1</accession>
<feature type="compositionally biased region" description="Basic and acidic residues" evidence="1">
    <location>
        <begin position="102"/>
        <end position="116"/>
    </location>
</feature>
<dbReference type="InterPro" id="IPR053001">
    <property type="entry name" value="MNNG_permease-like"/>
</dbReference>
<dbReference type="OrthoDB" id="2140105at2759"/>
<dbReference type="EMBL" id="KV454014">
    <property type="protein sequence ID" value="ODV95336.1"/>
    <property type="molecule type" value="Genomic_DNA"/>
</dbReference>
<feature type="transmembrane region" description="Helical" evidence="2">
    <location>
        <begin position="495"/>
        <end position="521"/>
    </location>
</feature>
<feature type="region of interest" description="Disordered" evidence="1">
    <location>
        <begin position="1"/>
        <end position="43"/>
    </location>
</feature>
<dbReference type="STRING" id="669874.A0A1E4TUC1"/>
<feature type="compositionally biased region" description="Polar residues" evidence="1">
    <location>
        <begin position="117"/>
        <end position="127"/>
    </location>
</feature>
<dbReference type="PANTHER" id="PTHR34814">
    <property type="entry name" value="NITROSOGUANIDINE RESISTANCE PROTEIN SNG1"/>
    <property type="match status" value="1"/>
</dbReference>
<keyword evidence="2" id="KW-1133">Transmembrane helix</keyword>
<feature type="region of interest" description="Disordered" evidence="1">
    <location>
        <begin position="83"/>
        <end position="143"/>
    </location>
</feature>
<feature type="domain" description="DUF3533" evidence="3">
    <location>
        <begin position="174"/>
        <end position="563"/>
    </location>
</feature>
<name>A0A1E4TUC1_PACTA</name>
<feature type="compositionally biased region" description="Basic and acidic residues" evidence="1">
    <location>
        <begin position="129"/>
        <end position="142"/>
    </location>
</feature>
<dbReference type="Pfam" id="PF12051">
    <property type="entry name" value="DUF3533"/>
    <property type="match status" value="1"/>
</dbReference>
<gene>
    <name evidence="4" type="ORF">PACTADRAFT_50070</name>
</gene>
<feature type="transmembrane region" description="Helical" evidence="2">
    <location>
        <begin position="552"/>
        <end position="570"/>
    </location>
</feature>
<dbReference type="Proteomes" id="UP000094236">
    <property type="component" value="Unassembled WGS sequence"/>
</dbReference>
<keyword evidence="5" id="KW-1185">Reference proteome</keyword>
<feature type="region of interest" description="Disordered" evidence="1">
    <location>
        <begin position="583"/>
        <end position="607"/>
    </location>
</feature>
<keyword evidence="2" id="KW-0472">Membrane</keyword>
<dbReference type="PANTHER" id="PTHR34814:SF1">
    <property type="entry name" value="NITROSOGUANIDINE RESISTANCE PROTEIN SNG1"/>
    <property type="match status" value="1"/>
</dbReference>
<feature type="transmembrane region" description="Helical" evidence="2">
    <location>
        <begin position="463"/>
        <end position="488"/>
    </location>
</feature>
<feature type="compositionally biased region" description="Basic and acidic residues" evidence="1">
    <location>
        <begin position="32"/>
        <end position="43"/>
    </location>
</feature>
<sequence>MSRRKLTLESETSAVDPLDKKHLQNSNNLKNVIDHNIHTKDNDRIEEVDSYRNESNKANGDGQDLFNSNFKFNSFDSSESHSEELKGKAFSPDEDNGTESWHFSDSKKKDTKEEPSYSKSRMSSPVESSPERDHDNEAEARRNGSRKSKFKLFSKIKVKQNSKWFVYLMFLRVYVTIFIGFVGILSIYWGSYYARTTRYKNLKFLVVIEDDTVVGDTQPYIGNSLIELLQTDEAKYYGDWNIYNSTSFQGMAAEHENTIGEEVLRQVHHQLYWGAIHVKANSTYLLFESILNNSTMATTDTYIDCYYETGRDMSAVSLYILPFLQIISKLFVENSSLTILNNFFADNSGSSTSDAKTLILNGIDALMTKLPFNFIDNRPASSSVILGPSEMGLVYCLVLSFHQFNFSSKIHAELNKKLKAKSFLVFRLLSSQISFFVLSLVYCLITIAYRVSISEAFGKSGFLVLWAFIFLTMSALGGITENVALFIVARNRAYIGFWIVFFIVINVSPTFSIIALCPHFYRYGYALPIHSAKEALNVIFFNTYKDCLRRDIGVLVGWIVLSNIALPFSLRACSKHMAKQATKEKKKEADEEIAKEKAEKVAKQSST</sequence>
<evidence type="ECO:0000313" key="4">
    <source>
        <dbReference type="EMBL" id="ODV95336.1"/>
    </source>
</evidence>